<keyword evidence="2" id="KW-1185">Reference proteome</keyword>
<dbReference type="EMBL" id="JAQQWM010000009">
    <property type="protein sequence ID" value="KAK8047095.1"/>
    <property type="molecule type" value="Genomic_DNA"/>
</dbReference>
<dbReference type="Proteomes" id="UP001446871">
    <property type="component" value="Unassembled WGS sequence"/>
</dbReference>
<name>A0ABR1TKB5_9PEZI</name>
<organism evidence="1 2">
    <name type="scientific">Apiospora saccharicola</name>
    <dbReference type="NCBI Taxonomy" id="335842"/>
    <lineage>
        <taxon>Eukaryota</taxon>
        <taxon>Fungi</taxon>
        <taxon>Dikarya</taxon>
        <taxon>Ascomycota</taxon>
        <taxon>Pezizomycotina</taxon>
        <taxon>Sordariomycetes</taxon>
        <taxon>Xylariomycetidae</taxon>
        <taxon>Amphisphaeriales</taxon>
        <taxon>Apiosporaceae</taxon>
        <taxon>Apiospora</taxon>
    </lineage>
</organism>
<reference evidence="1 2" key="1">
    <citation type="submission" date="2023-01" db="EMBL/GenBank/DDBJ databases">
        <title>Analysis of 21 Apiospora genomes using comparative genomics revels a genus with tremendous synthesis potential of carbohydrate active enzymes and secondary metabolites.</title>
        <authorList>
            <person name="Sorensen T."/>
        </authorList>
    </citation>
    <scope>NUCLEOTIDE SEQUENCE [LARGE SCALE GENOMIC DNA]</scope>
    <source>
        <strain evidence="1 2">CBS 83171</strain>
    </source>
</reference>
<accession>A0ABR1TKB5</accession>
<comment type="caution">
    <text evidence="1">The sequence shown here is derived from an EMBL/GenBank/DDBJ whole genome shotgun (WGS) entry which is preliminary data.</text>
</comment>
<evidence type="ECO:0000313" key="1">
    <source>
        <dbReference type="EMBL" id="KAK8047095.1"/>
    </source>
</evidence>
<protein>
    <submittedName>
        <fullName evidence="1">Uncharacterized protein</fullName>
    </submittedName>
</protein>
<gene>
    <name evidence="1" type="ORF">PG996_015159</name>
</gene>
<sequence length="88" mass="10099">MRNKLHQLVQPPDLEVGVPEGIRQRLRAHLLAHLEDRVTWLFFPGEGEAEPAKFTKILRVSADEVHEPVVVRCGQVEDPVANLWREVE</sequence>
<evidence type="ECO:0000313" key="2">
    <source>
        <dbReference type="Proteomes" id="UP001446871"/>
    </source>
</evidence>
<proteinExistence type="predicted"/>